<keyword evidence="3" id="KW-1185">Reference proteome</keyword>
<proteinExistence type="predicted"/>
<dbReference type="STRING" id="1349767.GJA_5346"/>
<dbReference type="RefSeq" id="WP_038497731.1">
    <property type="nucleotide sequence ID" value="NZ_BCTH01000020.1"/>
</dbReference>
<evidence type="ECO:0000259" key="1">
    <source>
        <dbReference type="Pfam" id="PF09836"/>
    </source>
</evidence>
<protein>
    <recommendedName>
        <fullName evidence="1">Putative DNA-binding domain-containing protein</fullName>
    </recommendedName>
</protein>
<dbReference type="InterPro" id="IPR018640">
    <property type="entry name" value="DUF2063"/>
</dbReference>
<reference evidence="2 3" key="1">
    <citation type="journal article" date="2015" name="Genome Announc.">
        <title>Genome Sequence of Mushroom Soft-Rot Pathogen Janthinobacterium agaricidamnosum.</title>
        <authorList>
            <person name="Graupner K."/>
            <person name="Lackner G."/>
            <person name="Hertweck C."/>
        </authorList>
    </citation>
    <scope>NUCLEOTIDE SEQUENCE [LARGE SCALE GENOMIC DNA]</scope>
    <source>
        <strain evidence="3">NBRC 102515 / DSM 9628</strain>
    </source>
</reference>
<dbReference type="Gene3D" id="1.10.150.690">
    <property type="entry name" value="DUF2063"/>
    <property type="match status" value="1"/>
</dbReference>
<dbReference type="eggNOG" id="COG3219">
    <property type="taxonomic scope" value="Bacteria"/>
</dbReference>
<accession>W0VF30</accession>
<dbReference type="InterPro" id="IPR044922">
    <property type="entry name" value="DUF2063_N_sf"/>
</dbReference>
<evidence type="ECO:0000313" key="3">
    <source>
        <dbReference type="Proteomes" id="UP000027604"/>
    </source>
</evidence>
<name>W0VF30_9BURK</name>
<dbReference type="PATRIC" id="fig|1349767.4.peg.1940"/>
<dbReference type="HOGENOM" id="CLU_086594_1_0_4"/>
<sequence length="256" mass="27628">MTLAQLQRDFQSFLVSASADAAQRLSVNSGSCPDCGASPGLAVYQNNYRAQLVGCLEASFPQVRGWIGADAFLAAAIEHIDTHPPHSWTLDAYAVDFHRTLNAHFPDNPDVHELAWIEQALAEAFVAPDAAPLALDALAAVDWDSVRLRLAPSLASHAATTNAEQIWSALWQQEAVPESAMLEQPGGLLVWRRGYQSCLKQVDLLEYQALLQLRQDGSFAALCDWLVERLGDEAGIARAGALLAGWLAGELITGIA</sequence>
<dbReference type="OrthoDB" id="343356at2"/>
<organism evidence="2 3">
    <name type="scientific">Janthinobacterium agaricidamnosum NBRC 102515 = DSM 9628</name>
    <dbReference type="NCBI Taxonomy" id="1349767"/>
    <lineage>
        <taxon>Bacteria</taxon>
        <taxon>Pseudomonadati</taxon>
        <taxon>Pseudomonadota</taxon>
        <taxon>Betaproteobacteria</taxon>
        <taxon>Burkholderiales</taxon>
        <taxon>Oxalobacteraceae</taxon>
        <taxon>Janthinobacterium</taxon>
    </lineage>
</organism>
<dbReference type="KEGG" id="jag:GJA_5346"/>
<gene>
    <name evidence="2" type="ORF">GJA_5346</name>
</gene>
<dbReference type="AlphaFoldDB" id="W0VF30"/>
<dbReference type="Proteomes" id="UP000027604">
    <property type="component" value="Chromosome I"/>
</dbReference>
<dbReference type="EMBL" id="HG322949">
    <property type="protein sequence ID" value="CDG85942.1"/>
    <property type="molecule type" value="Genomic_DNA"/>
</dbReference>
<dbReference type="Pfam" id="PF09836">
    <property type="entry name" value="DUF2063"/>
    <property type="match status" value="1"/>
</dbReference>
<feature type="domain" description="Putative DNA-binding" evidence="1">
    <location>
        <begin position="5"/>
        <end position="98"/>
    </location>
</feature>
<evidence type="ECO:0000313" key="2">
    <source>
        <dbReference type="EMBL" id="CDG85942.1"/>
    </source>
</evidence>